<dbReference type="InterPro" id="IPR042187">
    <property type="entry name" value="Flagellin_C_sub2"/>
</dbReference>
<keyword evidence="7" id="KW-0282">Flagellum</keyword>
<feature type="domain" description="Flagellin N-terminal" evidence="5">
    <location>
        <begin position="5"/>
        <end position="140"/>
    </location>
</feature>
<protein>
    <recommendedName>
        <fullName evidence="4">Flagellin</fullName>
    </recommendedName>
</protein>
<comment type="caution">
    <text evidence="7">The sequence shown here is derived from an EMBL/GenBank/DDBJ whole genome shotgun (WGS) entry which is preliminary data.</text>
</comment>
<dbReference type="AlphaFoldDB" id="A0AAQ1G5N6"/>
<gene>
    <name evidence="7" type="ORF">SAMN05216586_101456</name>
</gene>
<accession>A0AAQ1G5N6</accession>
<dbReference type="Gene3D" id="6.10.280.190">
    <property type="match status" value="1"/>
</dbReference>
<dbReference type="GO" id="GO:0009288">
    <property type="term" value="C:bacterial-type flagellum"/>
    <property type="evidence" value="ECO:0007669"/>
    <property type="project" value="UniProtKB-SubCell"/>
</dbReference>
<feature type="domain" description="Flagellin C-terminal" evidence="6">
    <location>
        <begin position="452"/>
        <end position="536"/>
    </location>
</feature>
<dbReference type="Pfam" id="PF00700">
    <property type="entry name" value="Flagellin_C"/>
    <property type="match status" value="1"/>
</dbReference>
<dbReference type="PRINTS" id="PR00207">
    <property type="entry name" value="FLAGELLIN"/>
</dbReference>
<dbReference type="GO" id="GO:0005576">
    <property type="term" value="C:extracellular region"/>
    <property type="evidence" value="ECO:0007669"/>
    <property type="project" value="UniProtKB-SubCell"/>
</dbReference>
<keyword evidence="7" id="KW-0969">Cilium</keyword>
<reference evidence="7 8" key="1">
    <citation type="submission" date="2016-10" db="EMBL/GenBank/DDBJ databases">
        <authorList>
            <person name="Varghese N."/>
            <person name="Submissions S."/>
        </authorList>
    </citation>
    <scope>NUCLEOTIDE SEQUENCE [LARGE SCALE GENOMIC DNA]</scope>
    <source>
        <strain evidence="7 8">CECT 8317</strain>
    </source>
</reference>
<dbReference type="Proteomes" id="UP000243518">
    <property type="component" value="Unassembled WGS sequence"/>
</dbReference>
<dbReference type="PANTHER" id="PTHR42792">
    <property type="entry name" value="FLAGELLIN"/>
    <property type="match status" value="1"/>
</dbReference>
<evidence type="ECO:0000256" key="2">
    <source>
        <dbReference type="ARBA" id="ARBA00022525"/>
    </source>
</evidence>
<evidence type="ECO:0000313" key="8">
    <source>
        <dbReference type="Proteomes" id="UP000243518"/>
    </source>
</evidence>
<keyword evidence="7" id="KW-0966">Cell projection</keyword>
<dbReference type="RefSeq" id="WP_088273554.1">
    <property type="nucleotide sequence ID" value="NZ_FNVE01000001.1"/>
</dbReference>
<evidence type="ECO:0000256" key="4">
    <source>
        <dbReference type="RuleBase" id="RU362073"/>
    </source>
</evidence>
<evidence type="ECO:0000256" key="3">
    <source>
        <dbReference type="ARBA" id="ARBA00023143"/>
    </source>
</evidence>
<evidence type="ECO:0000313" key="7">
    <source>
        <dbReference type="EMBL" id="SEF59459.1"/>
    </source>
</evidence>
<dbReference type="Pfam" id="PF00669">
    <property type="entry name" value="Flagellin_N"/>
    <property type="match status" value="1"/>
</dbReference>
<dbReference type="Gene3D" id="2.170.280.10">
    <property type="entry name" value="f41 fragment of flagellin, middle domain"/>
    <property type="match status" value="1"/>
</dbReference>
<keyword evidence="8" id="KW-1185">Reference proteome</keyword>
<dbReference type="EMBL" id="FNVE01000001">
    <property type="protein sequence ID" value="SEF59459.1"/>
    <property type="molecule type" value="Genomic_DNA"/>
</dbReference>
<comment type="function">
    <text evidence="4">Flagellin is the subunit protein which polymerizes to form the filaments of bacterial flagella.</text>
</comment>
<dbReference type="Gene3D" id="2.30.220.10">
    <property type="entry name" value="f41 fragment of flagellin, C-terminal domain"/>
    <property type="match status" value="1"/>
</dbReference>
<dbReference type="GO" id="GO:0005198">
    <property type="term" value="F:structural molecule activity"/>
    <property type="evidence" value="ECO:0007669"/>
    <property type="project" value="UniProtKB-UniRule"/>
</dbReference>
<comment type="subcellular location">
    <subcellularLocation>
        <location evidence="4">Secreted</location>
    </subcellularLocation>
    <subcellularLocation>
        <location evidence="4">Bacterial flagellum</location>
    </subcellularLocation>
</comment>
<keyword evidence="2 4" id="KW-0964">Secreted</keyword>
<organism evidence="7 8">
    <name type="scientific">Halopseudomonas aestusnigri</name>
    <dbReference type="NCBI Taxonomy" id="857252"/>
    <lineage>
        <taxon>Bacteria</taxon>
        <taxon>Pseudomonadati</taxon>
        <taxon>Pseudomonadota</taxon>
        <taxon>Gammaproteobacteria</taxon>
        <taxon>Pseudomonadales</taxon>
        <taxon>Pseudomonadaceae</taxon>
        <taxon>Halopseudomonas</taxon>
    </lineage>
</organism>
<sequence>MALTVNTNVASLNAQRNLGSSSSSLATSLERLSSGSRINSAKDDAAGLQISNRLTSQINGLSVAVKNANDGISLAQTAEGALQESTNILQRMRDLALQSANGGNGDAERKALNDEVVQLKNELDRISTTTKFGSKSLFDGGFAENIQVGAQANETISVKIGSFRTTDLGTTASRDATKASLTAGAAPTSLTIVGATAEIPAVPAVPEVPAVASTYTSGGTGQVTDFQGGAAVSFDLNGTTITLNTDLTDAAGIAAEIQSQLTADSNTEVTAAESGGNIVLTNAAGTGVTVTAGTGDITTVFGDAPVSVAGSPLVPEVPEVPAVPATAGNGSFTIAVNGEPAETVSIDAGTYTTLESLADNINQKIAGNANLSGEVRATVDQGRLSFVTTETGADADVTVAEVTDGTALANLGFNVGTPADLTAAGVDEGAQAANSVEKIDITTVDGAQAAIATIDAALQEVDVTRASLGAIQNRFDSTISNLQNVSENASAARGRIQDTDYAAETANLTKNQILQQAGTAILAQANQLPQAVLSLLG</sequence>
<proteinExistence type="inferred from homology"/>
<dbReference type="Gene3D" id="1.20.1330.10">
    <property type="entry name" value="f41 fragment of flagellin, N-terminal domain"/>
    <property type="match status" value="1"/>
</dbReference>
<evidence type="ECO:0000256" key="1">
    <source>
        <dbReference type="ARBA" id="ARBA00005709"/>
    </source>
</evidence>
<comment type="similarity">
    <text evidence="1 4">Belongs to the bacterial flagellin family.</text>
</comment>
<name>A0AAQ1G5N6_9GAMM</name>
<evidence type="ECO:0000259" key="5">
    <source>
        <dbReference type="Pfam" id="PF00669"/>
    </source>
</evidence>
<dbReference type="Gene3D" id="6.10.10.10">
    <property type="entry name" value="Flagellar export chaperone, C-terminal domain"/>
    <property type="match status" value="1"/>
</dbReference>
<dbReference type="SUPFAM" id="SSF64518">
    <property type="entry name" value="Phase 1 flagellin"/>
    <property type="match status" value="1"/>
</dbReference>
<dbReference type="InterPro" id="IPR001492">
    <property type="entry name" value="Flagellin"/>
</dbReference>
<dbReference type="InterPro" id="IPR046358">
    <property type="entry name" value="Flagellin_C"/>
</dbReference>
<dbReference type="InterPro" id="IPR001029">
    <property type="entry name" value="Flagellin_N"/>
</dbReference>
<keyword evidence="3 4" id="KW-0975">Bacterial flagellum</keyword>
<dbReference type="PANTHER" id="PTHR42792:SF2">
    <property type="entry name" value="FLAGELLIN"/>
    <property type="match status" value="1"/>
</dbReference>
<evidence type="ECO:0000259" key="6">
    <source>
        <dbReference type="Pfam" id="PF00700"/>
    </source>
</evidence>